<evidence type="ECO:0000313" key="2">
    <source>
        <dbReference type="Proteomes" id="UP000238565"/>
    </source>
</evidence>
<accession>A0A2S7I6P9</accession>
<proteinExistence type="predicted"/>
<dbReference type="EMBL" id="PTPZ01000002">
    <property type="protein sequence ID" value="PPZ92246.1"/>
    <property type="molecule type" value="Genomic_DNA"/>
</dbReference>
<comment type="caution">
    <text evidence="1">The sequence shown here is derived from an EMBL/GenBank/DDBJ whole genome shotgun (WGS) entry which is preliminary data.</text>
</comment>
<sequence length="214" mass="25537">MNPLSRNLINIPSQFHRYLNQKHEFRLIDCYPTVEIEGDLISWKRIPKFYQDKSHRLSEEVSYKFSKSLFIKYSNKNNGIAENLLVAENKYPKLFLAGQLFGEVKHTGTRFLKYMTLFKSYETLTKSNVRDIKFSSTRHSISHTVTQLTQPNVVKTLYDLYDSLEIDLSKFKHQKSFYITFWDMLIETENLLLDYIYEIDNEAEYLYPDLKQIK</sequence>
<dbReference type="RefSeq" id="WP_104793063.1">
    <property type="nucleotide sequence ID" value="NZ_PTPZ01000002.1"/>
</dbReference>
<evidence type="ECO:0000313" key="1">
    <source>
        <dbReference type="EMBL" id="PPZ92246.1"/>
    </source>
</evidence>
<name>A0A2S7I6P9_9FLAO</name>
<protein>
    <submittedName>
        <fullName evidence="1">Uncharacterized protein</fullName>
    </submittedName>
</protein>
<dbReference type="AlphaFoldDB" id="A0A2S7I6P9"/>
<gene>
    <name evidence="1" type="ORF">C3729_04535</name>
</gene>
<organism evidence="1 2">
    <name type="scientific">Cloacibacterium normanense</name>
    <dbReference type="NCBI Taxonomy" id="237258"/>
    <lineage>
        <taxon>Bacteria</taxon>
        <taxon>Pseudomonadati</taxon>
        <taxon>Bacteroidota</taxon>
        <taxon>Flavobacteriia</taxon>
        <taxon>Flavobacteriales</taxon>
        <taxon>Weeksellaceae</taxon>
    </lineage>
</organism>
<reference evidence="1 2" key="1">
    <citation type="submission" date="2018-02" db="EMBL/GenBank/DDBJ databases">
        <title>Draft genome sequence of bacterial isolates from marine environment.</title>
        <authorList>
            <person name="Singh S.K."/>
            <person name="Hill R."/>
            <person name="Major S."/>
            <person name="Cai H."/>
            <person name="Li Y."/>
        </authorList>
    </citation>
    <scope>NUCLEOTIDE SEQUENCE [LARGE SCALE GENOMIC DNA]</scope>
    <source>
        <strain evidence="1 2">IMET F</strain>
    </source>
</reference>
<dbReference type="Proteomes" id="UP000238565">
    <property type="component" value="Unassembled WGS sequence"/>
</dbReference>